<reference evidence="2" key="1">
    <citation type="submission" date="2019-06" db="EMBL/GenBank/DDBJ databases">
        <authorList>
            <person name="Zheng W."/>
        </authorList>
    </citation>
    <scope>NUCLEOTIDE SEQUENCE</scope>
    <source>
        <strain evidence="2">QDHG01</strain>
    </source>
</reference>
<dbReference type="CDD" id="cd00077">
    <property type="entry name" value="HDc"/>
    <property type="match status" value="1"/>
</dbReference>
<evidence type="ECO:0000256" key="1">
    <source>
        <dbReference type="SAM" id="MobiDB-lite"/>
    </source>
</evidence>
<keyword evidence="3" id="KW-1185">Reference proteome</keyword>
<accession>A0A8J8NPB2</accession>
<dbReference type="AlphaFoldDB" id="A0A8J8NPB2"/>
<dbReference type="Proteomes" id="UP000785679">
    <property type="component" value="Unassembled WGS sequence"/>
</dbReference>
<dbReference type="InterPro" id="IPR003607">
    <property type="entry name" value="HD/PDEase_dom"/>
</dbReference>
<comment type="caution">
    <text evidence="2">The sequence shown here is derived from an EMBL/GenBank/DDBJ whole genome shotgun (WGS) entry which is preliminary data.</text>
</comment>
<evidence type="ECO:0000313" key="3">
    <source>
        <dbReference type="Proteomes" id="UP000785679"/>
    </source>
</evidence>
<proteinExistence type="predicted"/>
<evidence type="ECO:0000313" key="2">
    <source>
        <dbReference type="EMBL" id="TNV77786.1"/>
    </source>
</evidence>
<sequence length="379" mass="44318">MKVIVISLNLCNLINTSILYIMGNKQTSLTEKGTEAEDLCRMNAFGPDRPSNNLPSKNHTSEMEPKSSGADEFDDFGPDFDECFPLLFQALVDFDLILPLKETKSYCDDKSQDIRLRKKRLYQFMGSVKQNLLPRINDEIEALLPEWKSLRKIDEEHVCVHTLGVVYCVMQDPEFRKLNRREQNILKWSALLHDIRKQGPPVFEGKDHMHPFKGAMSVLEIFLRFKTFQIQSEDQLEALANVKKYMDLSKQPVPTSWSKHFKKGVKYCTEMHSHKYLSDVFSNLEKIVPRSSFTHLVFRLVLFHQSLCGCDDYPNMINLEPHERISYCQDTDGAFYKLMRVLMYNDAHSYIFVMDEHGNREVFRRQIFGHVEEYCMESL</sequence>
<name>A0A8J8NPB2_HALGN</name>
<dbReference type="SUPFAM" id="SSF109604">
    <property type="entry name" value="HD-domain/PDEase-like"/>
    <property type="match status" value="1"/>
</dbReference>
<feature type="region of interest" description="Disordered" evidence="1">
    <location>
        <begin position="44"/>
        <end position="71"/>
    </location>
</feature>
<dbReference type="EMBL" id="RRYP01011358">
    <property type="protein sequence ID" value="TNV77786.1"/>
    <property type="molecule type" value="Genomic_DNA"/>
</dbReference>
<organism evidence="2 3">
    <name type="scientific">Halteria grandinella</name>
    <dbReference type="NCBI Taxonomy" id="5974"/>
    <lineage>
        <taxon>Eukaryota</taxon>
        <taxon>Sar</taxon>
        <taxon>Alveolata</taxon>
        <taxon>Ciliophora</taxon>
        <taxon>Intramacronucleata</taxon>
        <taxon>Spirotrichea</taxon>
        <taxon>Stichotrichia</taxon>
        <taxon>Sporadotrichida</taxon>
        <taxon>Halteriidae</taxon>
        <taxon>Halteria</taxon>
    </lineage>
</organism>
<evidence type="ECO:0008006" key="4">
    <source>
        <dbReference type="Google" id="ProtNLM"/>
    </source>
</evidence>
<gene>
    <name evidence="2" type="ORF">FGO68_gene5504</name>
</gene>
<protein>
    <recommendedName>
        <fullName evidence="4">HD domain-containing protein</fullName>
    </recommendedName>
</protein>
<dbReference type="OrthoDB" id="320779at2759"/>